<feature type="compositionally biased region" description="Acidic residues" evidence="2">
    <location>
        <begin position="187"/>
        <end position="197"/>
    </location>
</feature>
<dbReference type="AlphaFoldDB" id="G7E5B8"/>
<evidence type="ECO:0000259" key="4">
    <source>
        <dbReference type="PROSITE" id="PS50966"/>
    </source>
</evidence>
<dbReference type="PANTHER" id="PTHR21540">
    <property type="entry name" value="RING FINGER AND SWIM DOMAIN-CONTAINING PROTEIN 2"/>
    <property type="match status" value="1"/>
</dbReference>
<dbReference type="eggNOG" id="ENOG502RZA9">
    <property type="taxonomic scope" value="Eukaryota"/>
</dbReference>
<organism evidence="5 6">
    <name type="scientific">Mixia osmundae (strain CBS 9802 / IAM 14324 / JCM 22182 / KY 12970)</name>
    <dbReference type="NCBI Taxonomy" id="764103"/>
    <lineage>
        <taxon>Eukaryota</taxon>
        <taxon>Fungi</taxon>
        <taxon>Dikarya</taxon>
        <taxon>Basidiomycota</taxon>
        <taxon>Pucciniomycotina</taxon>
        <taxon>Mixiomycetes</taxon>
        <taxon>Mixiales</taxon>
        <taxon>Mixiaceae</taxon>
        <taxon>Mixia</taxon>
    </lineage>
</organism>
<evidence type="ECO:0000313" key="5">
    <source>
        <dbReference type="EMBL" id="GAA98028.1"/>
    </source>
</evidence>
<feature type="domain" description="SWIM-type" evidence="4">
    <location>
        <begin position="105"/>
        <end position="137"/>
    </location>
</feature>
<protein>
    <recommendedName>
        <fullName evidence="7">SWIM-type domain-containing protein</fullName>
    </recommendedName>
</protein>
<dbReference type="Gene3D" id="3.30.40.10">
    <property type="entry name" value="Zinc/RING finger domain, C3HC4 (zinc finger)"/>
    <property type="match status" value="1"/>
</dbReference>
<keyword evidence="6" id="KW-1185">Reference proteome</keyword>
<dbReference type="GO" id="GO:0008270">
    <property type="term" value="F:zinc ion binding"/>
    <property type="evidence" value="ECO:0007669"/>
    <property type="project" value="UniProtKB-KW"/>
</dbReference>
<dbReference type="RefSeq" id="XP_014569420.1">
    <property type="nucleotide sequence ID" value="XM_014713934.1"/>
</dbReference>
<evidence type="ECO:0008006" key="7">
    <source>
        <dbReference type="Google" id="ProtNLM"/>
    </source>
</evidence>
<name>G7E5B8_MIXOS</name>
<feature type="compositionally biased region" description="Basic and acidic residues" evidence="2">
    <location>
        <begin position="16"/>
        <end position="30"/>
    </location>
</feature>
<dbReference type="PROSITE" id="PS50089">
    <property type="entry name" value="ZF_RING_2"/>
    <property type="match status" value="1"/>
</dbReference>
<dbReference type="Proteomes" id="UP000009131">
    <property type="component" value="Unassembled WGS sequence"/>
</dbReference>
<dbReference type="EMBL" id="BABT02000150">
    <property type="protein sequence ID" value="GAA98028.1"/>
    <property type="molecule type" value="Genomic_DNA"/>
</dbReference>
<dbReference type="SUPFAM" id="SSF57850">
    <property type="entry name" value="RING/U-box"/>
    <property type="match status" value="1"/>
</dbReference>
<feature type="region of interest" description="Disordered" evidence="2">
    <location>
        <begin position="1"/>
        <end position="70"/>
    </location>
</feature>
<dbReference type="STRING" id="764103.G7E5B8"/>
<dbReference type="OrthoDB" id="2122982at2759"/>
<dbReference type="HOGENOM" id="CLU_037984_2_0_1"/>
<proteinExistence type="predicted"/>
<dbReference type="InterPro" id="IPR039903">
    <property type="entry name" value="Zswim2"/>
</dbReference>
<evidence type="ECO:0000313" key="6">
    <source>
        <dbReference type="Proteomes" id="UP000009131"/>
    </source>
</evidence>
<feature type="domain" description="RING-type" evidence="3">
    <location>
        <begin position="213"/>
        <end position="270"/>
    </location>
</feature>
<reference evidence="5 6" key="1">
    <citation type="journal article" date="2011" name="J. Gen. Appl. Microbiol.">
        <title>Draft genome sequencing of the enigmatic basidiomycete Mixia osmundae.</title>
        <authorList>
            <person name="Nishida H."/>
            <person name="Nagatsuka Y."/>
            <person name="Sugiyama J."/>
        </authorList>
    </citation>
    <scope>NUCLEOTIDE SEQUENCE [LARGE SCALE GENOMIC DNA]</scope>
    <source>
        <strain evidence="6">CBS 9802 / IAM 14324 / JCM 22182 / KY 12970</strain>
    </source>
</reference>
<evidence type="ECO:0000256" key="2">
    <source>
        <dbReference type="SAM" id="MobiDB-lite"/>
    </source>
</evidence>
<dbReference type="Pfam" id="PF04434">
    <property type="entry name" value="SWIM"/>
    <property type="match status" value="1"/>
</dbReference>
<dbReference type="PROSITE" id="PS50966">
    <property type="entry name" value="ZF_SWIM"/>
    <property type="match status" value="1"/>
</dbReference>
<dbReference type="InterPro" id="IPR001841">
    <property type="entry name" value="Znf_RING"/>
</dbReference>
<dbReference type="PANTHER" id="PTHR21540:SF0">
    <property type="entry name" value="PHD FAMILY PROTEIN"/>
    <property type="match status" value="1"/>
</dbReference>
<evidence type="ECO:0000259" key="3">
    <source>
        <dbReference type="PROSITE" id="PS50089"/>
    </source>
</evidence>
<dbReference type="InterPro" id="IPR007527">
    <property type="entry name" value="Znf_SWIM"/>
</dbReference>
<evidence type="ECO:0000256" key="1">
    <source>
        <dbReference type="PROSITE-ProRule" id="PRU00175"/>
    </source>
</evidence>
<accession>G7E5B8</accession>
<comment type="caution">
    <text evidence="5">The sequence shown here is derived from an EMBL/GenBank/DDBJ whole genome shotgun (WGS) entry which is preliminary data.</text>
</comment>
<feature type="region of interest" description="Disordered" evidence="2">
    <location>
        <begin position="181"/>
        <end position="206"/>
    </location>
</feature>
<keyword evidence="1" id="KW-0862">Zinc</keyword>
<dbReference type="InParanoid" id="G7E5B8"/>
<dbReference type="InterPro" id="IPR013083">
    <property type="entry name" value="Znf_RING/FYVE/PHD"/>
</dbReference>
<dbReference type="GO" id="GO:0061630">
    <property type="term" value="F:ubiquitin protein ligase activity"/>
    <property type="evidence" value="ECO:0007669"/>
    <property type="project" value="InterPro"/>
</dbReference>
<dbReference type="OMA" id="CKHIVYV"/>
<keyword evidence="1" id="KW-0479">Metal-binding</keyword>
<keyword evidence="1" id="KW-0863">Zinc-finger</keyword>
<sequence>MVAHTKTKAVAPLTAREPKQKAKAKAKAEPQEQDVSTSHAEQDRKGKRKAKSEPEKRAARYRSSCPQTVESRRQRAIGQRMYFVGREQVGASQEFKIIGSVGNVYTTVISTEPTCDCPDAEKGNTCKHLIFTFLKVLKVPVASDVWYQKALLPSELEAVFANAPPNPTDVVSRRAREAYKLATGQTEPDDANDEAQDDANMHKRRLPSEGDSCPICYEEFSESEITDGTGLVFCAGTEAQPGCGNGLHAACQKQWQKRGADKSGSCVFCRAPFGSDAFPLGEDSTTYNEGYLNVSEAAGLSTERDTSTYYSRPFFSQDYRQTGRRRKGRYRHWRS</sequence>
<gene>
    <name evidence="5" type="primary">Mo04708</name>
    <name evidence="5" type="ORF">E5Q_04708</name>
</gene>
<reference evidence="5 6" key="2">
    <citation type="journal article" date="2012" name="Open Biol.">
        <title>Characteristics of nucleosomes and linker DNA regions on the genome of the basidiomycete Mixia osmundae revealed by mono- and dinucleosome mapping.</title>
        <authorList>
            <person name="Nishida H."/>
            <person name="Kondo S."/>
            <person name="Matsumoto T."/>
            <person name="Suzuki Y."/>
            <person name="Yoshikawa H."/>
            <person name="Taylor T.D."/>
            <person name="Sugiyama J."/>
        </authorList>
    </citation>
    <scope>NUCLEOTIDE SEQUENCE [LARGE SCALE GENOMIC DNA]</scope>
    <source>
        <strain evidence="6">CBS 9802 / IAM 14324 / JCM 22182 / KY 12970</strain>
    </source>
</reference>